<evidence type="ECO:0000256" key="2">
    <source>
        <dbReference type="SAM" id="Phobius"/>
    </source>
</evidence>
<evidence type="ECO:0000313" key="3">
    <source>
        <dbReference type="EMBL" id="NYE10844.1"/>
    </source>
</evidence>
<gene>
    <name evidence="3" type="ORF">BJ999_001140</name>
</gene>
<reference evidence="3 4" key="1">
    <citation type="submission" date="2020-07" db="EMBL/GenBank/DDBJ databases">
        <title>Sequencing the genomes of 1000 actinobacteria strains.</title>
        <authorList>
            <person name="Klenk H.-P."/>
        </authorList>
    </citation>
    <scope>NUCLEOTIDE SEQUENCE [LARGE SCALE GENOMIC DNA]</scope>
    <source>
        <strain evidence="3 4">DSM 43461</strain>
    </source>
</reference>
<feature type="region of interest" description="Disordered" evidence="1">
    <location>
        <begin position="218"/>
        <end position="270"/>
    </location>
</feature>
<dbReference type="EMBL" id="JACCBT010000001">
    <property type="protein sequence ID" value="NYE10844.1"/>
    <property type="molecule type" value="Genomic_DNA"/>
</dbReference>
<feature type="transmembrane region" description="Helical" evidence="2">
    <location>
        <begin position="42"/>
        <end position="58"/>
    </location>
</feature>
<feature type="transmembrane region" description="Helical" evidence="2">
    <location>
        <begin position="124"/>
        <end position="144"/>
    </location>
</feature>
<evidence type="ECO:0000313" key="4">
    <source>
        <dbReference type="Proteomes" id="UP000591272"/>
    </source>
</evidence>
<keyword evidence="4" id="KW-1185">Reference proteome</keyword>
<feature type="transmembrane region" description="Helical" evidence="2">
    <location>
        <begin position="164"/>
        <end position="183"/>
    </location>
</feature>
<dbReference type="AlphaFoldDB" id="A0A7Y9G6M5"/>
<feature type="compositionally biased region" description="Basic and acidic residues" evidence="1">
    <location>
        <begin position="248"/>
        <end position="260"/>
    </location>
</feature>
<accession>A0A7Y9G6M5</accession>
<sequence length="270" mass="28205">MDTSRWRPPALAAKAALAALLALAVAFPEWDRFADKAMGVRVAAYPAAVMIITLVWALRGRGRPFPWDVDLLVTAPFVVDVAGNAADLYDTIGGFDDACHFGNWALLSAAAGVALRRWAGLRSWTLALTCTGLGAAAAILWEFFEYGVFILDTPETVTIYRDTIGDLMLGLAGSAVAGCALGLRSARSSRPRAGGPGRPSPDVLLVSVHEGLDVREGDLFDEGRGAGDADARQDVVRADPAAGGALGAERDAARGEDDAQKVVQGSGVGQ</sequence>
<protein>
    <recommendedName>
        <fullName evidence="5">DUF2238 domain-containing protein</fullName>
    </recommendedName>
</protein>
<dbReference type="Proteomes" id="UP000591272">
    <property type="component" value="Unassembled WGS sequence"/>
</dbReference>
<comment type="caution">
    <text evidence="3">The sequence shown here is derived from an EMBL/GenBank/DDBJ whole genome shotgun (WGS) entry which is preliminary data.</text>
</comment>
<evidence type="ECO:0000256" key="1">
    <source>
        <dbReference type="SAM" id="MobiDB-lite"/>
    </source>
</evidence>
<evidence type="ECO:0008006" key="5">
    <source>
        <dbReference type="Google" id="ProtNLM"/>
    </source>
</evidence>
<feature type="compositionally biased region" description="Basic and acidic residues" evidence="1">
    <location>
        <begin position="218"/>
        <end position="237"/>
    </location>
</feature>
<dbReference type="InterPro" id="IPR014509">
    <property type="entry name" value="YjdF-like"/>
</dbReference>
<proteinExistence type="predicted"/>
<name>A0A7Y9G6M5_9ACTN</name>
<dbReference type="Pfam" id="PF09997">
    <property type="entry name" value="DUF2238"/>
    <property type="match status" value="1"/>
</dbReference>
<keyword evidence="2" id="KW-0472">Membrane</keyword>
<keyword evidence="2" id="KW-0812">Transmembrane</keyword>
<organism evidence="3 4">
    <name type="scientific">Actinomadura citrea</name>
    <dbReference type="NCBI Taxonomy" id="46158"/>
    <lineage>
        <taxon>Bacteria</taxon>
        <taxon>Bacillati</taxon>
        <taxon>Actinomycetota</taxon>
        <taxon>Actinomycetes</taxon>
        <taxon>Streptosporangiales</taxon>
        <taxon>Thermomonosporaceae</taxon>
        <taxon>Actinomadura</taxon>
    </lineage>
</organism>
<keyword evidence="2" id="KW-1133">Transmembrane helix</keyword>